<name>A0A2J7QJX0_9NEOP</name>
<reference evidence="3 4" key="1">
    <citation type="submission" date="2017-12" db="EMBL/GenBank/DDBJ databases">
        <title>Hemimetabolous genomes reveal molecular basis of termite eusociality.</title>
        <authorList>
            <person name="Harrison M.C."/>
            <person name="Jongepier E."/>
            <person name="Robertson H.M."/>
            <person name="Arning N."/>
            <person name="Bitard-Feildel T."/>
            <person name="Chao H."/>
            <person name="Childers C.P."/>
            <person name="Dinh H."/>
            <person name="Doddapaneni H."/>
            <person name="Dugan S."/>
            <person name="Gowin J."/>
            <person name="Greiner C."/>
            <person name="Han Y."/>
            <person name="Hu H."/>
            <person name="Hughes D.S.T."/>
            <person name="Huylmans A.-K."/>
            <person name="Kemena C."/>
            <person name="Kremer L.P.M."/>
            <person name="Lee S.L."/>
            <person name="Lopez-Ezquerra A."/>
            <person name="Mallet L."/>
            <person name="Monroy-Kuhn J.M."/>
            <person name="Moser A."/>
            <person name="Murali S.C."/>
            <person name="Muzny D.M."/>
            <person name="Otani S."/>
            <person name="Piulachs M.-D."/>
            <person name="Poelchau M."/>
            <person name="Qu J."/>
            <person name="Schaub F."/>
            <person name="Wada-Katsumata A."/>
            <person name="Worley K.C."/>
            <person name="Xie Q."/>
            <person name="Ylla G."/>
            <person name="Poulsen M."/>
            <person name="Gibbs R.A."/>
            <person name="Schal C."/>
            <person name="Richards S."/>
            <person name="Belles X."/>
            <person name="Korb J."/>
            <person name="Bornberg-Bauer E."/>
        </authorList>
    </citation>
    <scope>NUCLEOTIDE SEQUENCE [LARGE SCALE GENOMIC DNA]</scope>
    <source>
        <tissue evidence="3">Whole body</tissue>
    </source>
</reference>
<dbReference type="Proteomes" id="UP000235965">
    <property type="component" value="Unassembled WGS sequence"/>
</dbReference>
<gene>
    <name evidence="3" type="ORF">B7P43_G03847</name>
</gene>
<feature type="domain" description="RXYLT1 C-terminal" evidence="1">
    <location>
        <begin position="170"/>
        <end position="356"/>
    </location>
</feature>
<evidence type="ECO:0008006" key="5">
    <source>
        <dbReference type="Google" id="ProtNLM"/>
    </source>
</evidence>
<dbReference type="Pfam" id="PF24786">
    <property type="entry name" value="RXYLT1_N"/>
    <property type="match status" value="1"/>
</dbReference>
<comment type="caution">
    <text evidence="3">The sequence shown here is derived from an EMBL/GenBank/DDBJ whole genome shotgun (WGS) entry which is preliminary data.</text>
</comment>
<proteinExistence type="predicted"/>
<dbReference type="InterPro" id="IPR057538">
    <property type="entry name" value="RXYLT1_C"/>
</dbReference>
<evidence type="ECO:0000259" key="2">
    <source>
        <dbReference type="Pfam" id="PF24786"/>
    </source>
</evidence>
<sequence length="361" mass="41862">MNTSEFESVPQERNIYKPVTSPYTVEIWGKAALGLYLWKHVLGGKLQNVQNGFIQQGYLTVNDVTFIYRSGPGIIQTTVPSDVQYLILVLNGRSEEKIKSAKLWLDYLPLYPNLKKMAVVLLGNEMCDNNWILPYVHSRGGRIDLVFLVYDSPLIDNVEFYQWPLGVAVYRGFPNVNPESVDVTSPRSHVCNFLGTVYENSSREILSRIIKSIDFHDNCIILERKRWLPLETEDSLKYYIDSLRKSDLTLCPVGKNTECYRIYEAMTLGSVPIIENLRTDGNCDTSDVAPLRLLKRYDAPVIYVKSWYELHELLKQEAELTLEEKVERRTNVVKWYNSFKRKLSNHFIKVIKHKFFADKET</sequence>
<dbReference type="InterPro" id="IPR057539">
    <property type="entry name" value="RXYLT1_N"/>
</dbReference>
<evidence type="ECO:0000259" key="1">
    <source>
        <dbReference type="Pfam" id="PF24785"/>
    </source>
</evidence>
<dbReference type="PANTHER" id="PTHR15576">
    <property type="entry name" value="RIBITOL-5-PHOSPHATE XYLOSYLTRANSFERASE 1"/>
    <property type="match status" value="1"/>
</dbReference>
<accession>A0A2J7QJX0</accession>
<organism evidence="3 4">
    <name type="scientific">Cryptotermes secundus</name>
    <dbReference type="NCBI Taxonomy" id="105785"/>
    <lineage>
        <taxon>Eukaryota</taxon>
        <taxon>Metazoa</taxon>
        <taxon>Ecdysozoa</taxon>
        <taxon>Arthropoda</taxon>
        <taxon>Hexapoda</taxon>
        <taxon>Insecta</taxon>
        <taxon>Pterygota</taxon>
        <taxon>Neoptera</taxon>
        <taxon>Polyneoptera</taxon>
        <taxon>Dictyoptera</taxon>
        <taxon>Blattodea</taxon>
        <taxon>Blattoidea</taxon>
        <taxon>Termitoidae</taxon>
        <taxon>Kalotermitidae</taxon>
        <taxon>Cryptotermitinae</taxon>
        <taxon>Cryptotermes</taxon>
    </lineage>
</organism>
<keyword evidence="4" id="KW-1185">Reference proteome</keyword>
<dbReference type="InterPro" id="IPR055286">
    <property type="entry name" value="RXYLT1-like"/>
</dbReference>
<protein>
    <recommendedName>
        <fullName evidence="5">Transmembrane protein 5</fullName>
    </recommendedName>
</protein>
<dbReference type="AlphaFoldDB" id="A0A2J7QJX0"/>
<dbReference type="OrthoDB" id="8560686at2759"/>
<dbReference type="PANTHER" id="PTHR15576:SF1">
    <property type="entry name" value="RIBITOL-5-PHOSPHATE XYLOSYLTRANSFERASE 1"/>
    <property type="match status" value="1"/>
</dbReference>
<dbReference type="InParanoid" id="A0A2J7QJX0"/>
<dbReference type="GO" id="GO:0035269">
    <property type="term" value="P:protein O-linked glycosylation via mannose"/>
    <property type="evidence" value="ECO:0007669"/>
    <property type="project" value="InterPro"/>
</dbReference>
<dbReference type="STRING" id="105785.A0A2J7QJX0"/>
<dbReference type="EMBL" id="NEVH01013548">
    <property type="protein sequence ID" value="PNF28880.1"/>
    <property type="molecule type" value="Genomic_DNA"/>
</dbReference>
<evidence type="ECO:0000313" key="4">
    <source>
        <dbReference type="Proteomes" id="UP000235965"/>
    </source>
</evidence>
<dbReference type="CDD" id="cd21099">
    <property type="entry name" value="RXYLT1-like"/>
    <property type="match status" value="1"/>
</dbReference>
<dbReference type="GO" id="GO:0120053">
    <property type="term" value="F:ribitol beta-1,4-xylosyltransferase activity"/>
    <property type="evidence" value="ECO:0007669"/>
    <property type="project" value="InterPro"/>
</dbReference>
<feature type="domain" description="RXYLT1 N-terminal" evidence="2">
    <location>
        <begin position="25"/>
        <end position="164"/>
    </location>
</feature>
<dbReference type="Pfam" id="PF24785">
    <property type="entry name" value="RXYLT1_C"/>
    <property type="match status" value="1"/>
</dbReference>
<evidence type="ECO:0000313" key="3">
    <source>
        <dbReference type="EMBL" id="PNF28880.1"/>
    </source>
</evidence>
<dbReference type="GO" id="GO:0005794">
    <property type="term" value="C:Golgi apparatus"/>
    <property type="evidence" value="ECO:0007669"/>
    <property type="project" value="TreeGrafter"/>
</dbReference>